<evidence type="ECO:0000256" key="4">
    <source>
        <dbReference type="ARBA" id="ARBA00022692"/>
    </source>
</evidence>
<dbReference type="GO" id="GO:0072657">
    <property type="term" value="P:protein localization to membrane"/>
    <property type="evidence" value="ECO:0007669"/>
    <property type="project" value="TreeGrafter"/>
</dbReference>
<keyword evidence="8" id="KW-0333">Golgi apparatus</keyword>
<feature type="signal peptide" evidence="10">
    <location>
        <begin position="1"/>
        <end position="33"/>
    </location>
</feature>
<keyword evidence="9 10" id="KW-0472">Membrane</keyword>
<protein>
    <recommendedName>
        <fullName evidence="10">Transmembrane 9 superfamily member</fullName>
    </recommendedName>
</protein>
<feature type="transmembrane region" description="Helical" evidence="10">
    <location>
        <begin position="531"/>
        <end position="553"/>
    </location>
</feature>
<keyword evidence="4 10" id="KW-0812">Transmembrane</keyword>
<evidence type="ECO:0000256" key="9">
    <source>
        <dbReference type="ARBA" id="ARBA00023136"/>
    </source>
</evidence>
<feature type="transmembrane region" description="Helical" evidence="10">
    <location>
        <begin position="603"/>
        <end position="622"/>
    </location>
</feature>
<reference evidence="11 12" key="1">
    <citation type="submission" date="2018-07" db="EMBL/GenBank/DDBJ databases">
        <title>The complete nuclear genome of the prasinophyte Chloropicon primus (CCMP1205).</title>
        <authorList>
            <person name="Pombert J.-F."/>
            <person name="Otis C."/>
            <person name="Turmel M."/>
            <person name="Lemieux C."/>
        </authorList>
    </citation>
    <scope>NUCLEOTIDE SEQUENCE [LARGE SCALE GENOMIC DNA]</scope>
    <source>
        <strain evidence="11 12">CCMP1205</strain>
    </source>
</reference>
<evidence type="ECO:0000313" key="11">
    <source>
        <dbReference type="EMBL" id="QDZ20273.1"/>
    </source>
</evidence>
<dbReference type="InterPro" id="IPR004240">
    <property type="entry name" value="EMP70"/>
</dbReference>
<keyword evidence="7 10" id="KW-1133">Transmembrane helix</keyword>
<evidence type="ECO:0000256" key="6">
    <source>
        <dbReference type="ARBA" id="ARBA00022753"/>
    </source>
</evidence>
<comment type="subcellular location">
    <subcellularLocation>
        <location evidence="1">Endosome membrane</location>
        <topology evidence="1">Multi-pass membrane protein</topology>
    </subcellularLocation>
    <subcellularLocation>
        <location evidence="2">Golgi apparatus membrane</location>
        <topology evidence="2">Multi-pass membrane protein</topology>
    </subcellularLocation>
</comment>
<accession>A0A5B8MIJ8</accession>
<gene>
    <name evidence="11" type="ORF">A3770_04p27910</name>
</gene>
<dbReference type="AlphaFoldDB" id="A0A5B8MIJ8"/>
<feature type="transmembrane region" description="Helical" evidence="10">
    <location>
        <begin position="308"/>
        <end position="330"/>
    </location>
</feature>
<organism evidence="11 12">
    <name type="scientific">Chloropicon primus</name>
    <dbReference type="NCBI Taxonomy" id="1764295"/>
    <lineage>
        <taxon>Eukaryota</taxon>
        <taxon>Viridiplantae</taxon>
        <taxon>Chlorophyta</taxon>
        <taxon>Chloropicophyceae</taxon>
        <taxon>Chloropicales</taxon>
        <taxon>Chloropicaceae</taxon>
        <taxon>Chloropicon</taxon>
    </lineage>
</organism>
<name>A0A5B8MIJ8_9CHLO</name>
<dbReference type="Proteomes" id="UP000316726">
    <property type="component" value="Chromosome 4"/>
</dbReference>
<dbReference type="OrthoDB" id="1666796at2759"/>
<feature type="chain" id="PRO_5023152742" description="Transmembrane 9 superfamily member" evidence="10">
    <location>
        <begin position="34"/>
        <end position="673"/>
    </location>
</feature>
<dbReference type="GO" id="GO:0010008">
    <property type="term" value="C:endosome membrane"/>
    <property type="evidence" value="ECO:0007669"/>
    <property type="project" value="UniProtKB-SubCell"/>
</dbReference>
<evidence type="ECO:0000256" key="8">
    <source>
        <dbReference type="ARBA" id="ARBA00023034"/>
    </source>
</evidence>
<proteinExistence type="inferred from homology"/>
<evidence type="ECO:0000313" key="12">
    <source>
        <dbReference type="Proteomes" id="UP000316726"/>
    </source>
</evidence>
<feature type="transmembrane region" description="Helical" evidence="10">
    <location>
        <begin position="479"/>
        <end position="501"/>
    </location>
</feature>
<keyword evidence="5 10" id="KW-0732">Signal</keyword>
<comment type="similarity">
    <text evidence="3 10">Belongs to the nonaspanin (TM9SF) (TC 9.A.2) family.</text>
</comment>
<feature type="transmembrane region" description="Helical" evidence="10">
    <location>
        <begin position="445"/>
        <end position="467"/>
    </location>
</feature>
<feature type="transmembrane region" description="Helical" evidence="10">
    <location>
        <begin position="565"/>
        <end position="591"/>
    </location>
</feature>
<feature type="transmembrane region" description="Helical" evidence="10">
    <location>
        <begin position="634"/>
        <end position="663"/>
    </location>
</feature>
<evidence type="ECO:0000256" key="7">
    <source>
        <dbReference type="ARBA" id="ARBA00022989"/>
    </source>
</evidence>
<sequence length="673" mass="75408">MTGGGLKYKARGGLLALVAVVVAVTTLASSAQAYVVPGSFPVDYTLGEELEVHVNAVYSNVTVVTYDFYSYPFCSHKGKAKVDESLGEWFLGGRIRAAPFSFTFLEKEEYTKLCDKDVGKKGFSRLKNAVDKQYKVRLILDNLPVTRLSVDKFFEMMKEYGKNAILDTVDESFNYIGYSIGGKDRETGKYYVNNHLTFSVLYNDAEPRMMTNGYYMGEGGVSVEQEKGQAKEDAYNIVGFQVLPCSVSKEVQISGAFDPQECGGYSKQYVDAGTNVQYSYSVYFEKSEVTWSQRWEPFLHVRGKPMHWYSFLDSLLIILLLAILVAGILMRTVRGDIARYEQGPGEIEREDTGWKLISGDVFRAPPKAGTLTTYIGSGVQISACLFISLALMAFGLISPVKRGALMTWILVTYFLLAVLGGYVGVKFHIDITRSKDGWRLISLRISLFLAGIVIAILTLLNIVLGAAKSTQGIPFLPMFFLFLMWVLLSVPLTFVGGYFASKKEPVKYPVRTNQIPREIVNKSTSVITHPLFIVFLSGLLPFGVMYVDLYFIFSAMFEHLYYYAFGFLFGMTFITAIACIEMSIVSTYMILCIEDYRWWWRSFFAGGSVALYFALYGLSYLIFDSGLEGSLSKFVFLCYLSIMSTIVYISMGALSFAVSYVFVRKIYGAIKAD</sequence>
<dbReference type="PANTHER" id="PTHR10766:SF55">
    <property type="entry name" value="TRANSMEMBRANE 9 SUPERFAMILY MEMBER 4"/>
    <property type="match status" value="1"/>
</dbReference>
<dbReference type="GO" id="GO:0000139">
    <property type="term" value="C:Golgi membrane"/>
    <property type="evidence" value="ECO:0007669"/>
    <property type="project" value="UniProtKB-SubCell"/>
</dbReference>
<evidence type="ECO:0000256" key="5">
    <source>
        <dbReference type="ARBA" id="ARBA00022729"/>
    </source>
</evidence>
<keyword evidence="6" id="KW-0967">Endosome</keyword>
<feature type="transmembrane region" description="Helical" evidence="10">
    <location>
        <begin position="403"/>
        <end position="425"/>
    </location>
</feature>
<evidence type="ECO:0000256" key="3">
    <source>
        <dbReference type="ARBA" id="ARBA00005227"/>
    </source>
</evidence>
<feature type="transmembrane region" description="Helical" evidence="10">
    <location>
        <begin position="371"/>
        <end position="397"/>
    </location>
</feature>
<dbReference type="Pfam" id="PF02990">
    <property type="entry name" value="EMP70"/>
    <property type="match status" value="1"/>
</dbReference>
<dbReference type="PANTHER" id="PTHR10766">
    <property type="entry name" value="TRANSMEMBRANE 9 SUPERFAMILY PROTEIN"/>
    <property type="match status" value="1"/>
</dbReference>
<dbReference type="EMBL" id="CP031037">
    <property type="protein sequence ID" value="QDZ20273.1"/>
    <property type="molecule type" value="Genomic_DNA"/>
</dbReference>
<evidence type="ECO:0000256" key="1">
    <source>
        <dbReference type="ARBA" id="ARBA00004337"/>
    </source>
</evidence>
<evidence type="ECO:0000256" key="2">
    <source>
        <dbReference type="ARBA" id="ARBA00004653"/>
    </source>
</evidence>
<keyword evidence="12" id="KW-1185">Reference proteome</keyword>
<evidence type="ECO:0000256" key="10">
    <source>
        <dbReference type="RuleBase" id="RU363079"/>
    </source>
</evidence>